<reference evidence="3 4" key="1">
    <citation type="journal article" date="2015" name="Genome Biol.">
        <title>Comparative genomics of Steinernema reveals deeply conserved gene regulatory networks.</title>
        <authorList>
            <person name="Dillman A.R."/>
            <person name="Macchietto M."/>
            <person name="Porter C.F."/>
            <person name="Rogers A."/>
            <person name="Williams B."/>
            <person name="Antoshechkin I."/>
            <person name="Lee M.M."/>
            <person name="Goodwin Z."/>
            <person name="Lu X."/>
            <person name="Lewis E.E."/>
            <person name="Goodrich-Blair H."/>
            <person name="Stock S.P."/>
            <person name="Adams B.J."/>
            <person name="Sternberg P.W."/>
            <person name="Mortazavi A."/>
        </authorList>
    </citation>
    <scope>NUCLEOTIDE SEQUENCE [LARGE SCALE GENOMIC DNA]</scope>
    <source>
        <strain evidence="3 4">ALL</strain>
    </source>
</reference>
<keyword evidence="2" id="KW-0472">Membrane</keyword>
<reference evidence="3 4" key="2">
    <citation type="journal article" date="2019" name="G3 (Bethesda)">
        <title>Hybrid Assembly of the Genome of the Entomopathogenic Nematode Steinernema carpocapsae Identifies the X-Chromosome.</title>
        <authorList>
            <person name="Serra L."/>
            <person name="Macchietto M."/>
            <person name="Macias-Munoz A."/>
            <person name="McGill C.J."/>
            <person name="Rodriguez I.M."/>
            <person name="Rodriguez B."/>
            <person name="Murad R."/>
            <person name="Mortazavi A."/>
        </authorList>
    </citation>
    <scope>NUCLEOTIDE SEQUENCE [LARGE SCALE GENOMIC DNA]</scope>
    <source>
        <strain evidence="3 4">ALL</strain>
    </source>
</reference>
<keyword evidence="2" id="KW-1133">Transmembrane helix</keyword>
<dbReference type="Proteomes" id="UP000298663">
    <property type="component" value="Unassembled WGS sequence"/>
</dbReference>
<gene>
    <name evidence="3" type="ORF">L596_004977</name>
</gene>
<dbReference type="EMBL" id="AZBU02000001">
    <property type="protein sequence ID" value="TMS38204.1"/>
    <property type="molecule type" value="Genomic_DNA"/>
</dbReference>
<protein>
    <submittedName>
        <fullName evidence="3">Uncharacterized protein</fullName>
    </submittedName>
</protein>
<name>A0A4U8UYK8_STECR</name>
<dbReference type="AlphaFoldDB" id="A0A4U8UYK8"/>
<evidence type="ECO:0000313" key="4">
    <source>
        <dbReference type="Proteomes" id="UP000298663"/>
    </source>
</evidence>
<feature type="region of interest" description="Disordered" evidence="1">
    <location>
        <begin position="59"/>
        <end position="78"/>
    </location>
</feature>
<evidence type="ECO:0000256" key="1">
    <source>
        <dbReference type="SAM" id="MobiDB-lite"/>
    </source>
</evidence>
<keyword evidence="2" id="KW-0812">Transmembrane</keyword>
<evidence type="ECO:0000313" key="3">
    <source>
        <dbReference type="EMBL" id="TMS38204.1"/>
    </source>
</evidence>
<feature type="transmembrane region" description="Helical" evidence="2">
    <location>
        <begin position="16"/>
        <end position="37"/>
    </location>
</feature>
<accession>A0A4U8UYK8</accession>
<keyword evidence="4" id="KW-1185">Reference proteome</keyword>
<organism evidence="3 4">
    <name type="scientific">Steinernema carpocapsae</name>
    <name type="common">Entomopathogenic nematode</name>
    <dbReference type="NCBI Taxonomy" id="34508"/>
    <lineage>
        <taxon>Eukaryota</taxon>
        <taxon>Metazoa</taxon>
        <taxon>Ecdysozoa</taxon>
        <taxon>Nematoda</taxon>
        <taxon>Chromadorea</taxon>
        <taxon>Rhabditida</taxon>
        <taxon>Tylenchina</taxon>
        <taxon>Panagrolaimomorpha</taxon>
        <taxon>Strongyloidoidea</taxon>
        <taxon>Steinernematidae</taxon>
        <taxon>Steinernema</taxon>
    </lineage>
</organism>
<evidence type="ECO:0000256" key="2">
    <source>
        <dbReference type="SAM" id="Phobius"/>
    </source>
</evidence>
<proteinExistence type="predicted"/>
<sequence>MQDKIVKDGYHSQGHAFYAGQTFLFIVWCSFIVFAPFQTCFQAVQLLSVCGRLPKGSRFRSPHGNAECGRPRGVQKVL</sequence>
<comment type="caution">
    <text evidence="3">The sequence shown here is derived from an EMBL/GenBank/DDBJ whole genome shotgun (WGS) entry which is preliminary data.</text>
</comment>